<keyword evidence="3" id="KW-1185">Reference proteome</keyword>
<evidence type="ECO:0000256" key="1">
    <source>
        <dbReference type="SAM" id="MobiDB-lite"/>
    </source>
</evidence>
<dbReference type="Proteomes" id="UP001264980">
    <property type="component" value="Unassembled WGS sequence"/>
</dbReference>
<reference evidence="2 3" key="1">
    <citation type="submission" date="2023-07" db="EMBL/GenBank/DDBJ databases">
        <title>Sorghum-associated microbial communities from plants grown in Nebraska, USA.</title>
        <authorList>
            <person name="Schachtman D."/>
        </authorList>
    </citation>
    <scope>NUCLEOTIDE SEQUENCE [LARGE SCALE GENOMIC DNA]</scope>
    <source>
        <strain evidence="2 3">BE57</strain>
    </source>
</reference>
<evidence type="ECO:0000313" key="3">
    <source>
        <dbReference type="Proteomes" id="UP001264980"/>
    </source>
</evidence>
<feature type="compositionally biased region" description="Polar residues" evidence="1">
    <location>
        <begin position="62"/>
        <end position="77"/>
    </location>
</feature>
<dbReference type="EMBL" id="JAVDTI010000002">
    <property type="protein sequence ID" value="MDR6804800.1"/>
    <property type="molecule type" value="Genomic_DNA"/>
</dbReference>
<protein>
    <submittedName>
        <fullName evidence="2">Uncharacterized protein</fullName>
    </submittedName>
</protein>
<feature type="region of interest" description="Disordered" evidence="1">
    <location>
        <begin position="108"/>
        <end position="132"/>
    </location>
</feature>
<proteinExistence type="predicted"/>
<gene>
    <name evidence="2" type="ORF">J2W84_001846</name>
</gene>
<sequence>MANEKDKSTQDAVAKALRSGRNANDNFNEGNVDDYGTASQEEIQERDEIKGGAGQHGAGRNANDNFSETRSYPQDQSQVIFTDLQGIRRRGVYKKARGFQEISETEVPLEQQSFFPEEDVAGWEYEPESQSE</sequence>
<dbReference type="RefSeq" id="WP_309982069.1">
    <property type="nucleotide sequence ID" value="NZ_JAVDTI010000002.1"/>
</dbReference>
<feature type="compositionally biased region" description="Acidic residues" evidence="1">
    <location>
        <begin position="116"/>
        <end position="132"/>
    </location>
</feature>
<accession>A0ABU1QVM3</accession>
<comment type="caution">
    <text evidence="2">The sequence shown here is derived from an EMBL/GenBank/DDBJ whole genome shotgun (WGS) entry which is preliminary data.</text>
</comment>
<evidence type="ECO:0000313" key="2">
    <source>
        <dbReference type="EMBL" id="MDR6804800.1"/>
    </source>
</evidence>
<name>A0ABU1QVM3_9BACT</name>
<feature type="region of interest" description="Disordered" evidence="1">
    <location>
        <begin position="1"/>
        <end position="77"/>
    </location>
</feature>
<organism evidence="2 3">
    <name type="scientific">Dyadobacter fermentans</name>
    <dbReference type="NCBI Taxonomy" id="94254"/>
    <lineage>
        <taxon>Bacteria</taxon>
        <taxon>Pseudomonadati</taxon>
        <taxon>Bacteroidota</taxon>
        <taxon>Cytophagia</taxon>
        <taxon>Cytophagales</taxon>
        <taxon>Spirosomataceae</taxon>
        <taxon>Dyadobacter</taxon>
    </lineage>
</organism>